<dbReference type="Proteomes" id="UP001431783">
    <property type="component" value="Unassembled WGS sequence"/>
</dbReference>
<proteinExistence type="predicted"/>
<dbReference type="EMBL" id="JARQZJ010000124">
    <property type="protein sequence ID" value="KAK9889898.1"/>
    <property type="molecule type" value="Genomic_DNA"/>
</dbReference>
<dbReference type="AlphaFoldDB" id="A0AAW1V496"/>
<evidence type="ECO:0000313" key="3">
    <source>
        <dbReference type="Proteomes" id="UP001431783"/>
    </source>
</evidence>
<reference evidence="2 3" key="1">
    <citation type="submission" date="2023-03" db="EMBL/GenBank/DDBJ databases">
        <title>Genome insight into feeding habits of ladybird beetles.</title>
        <authorList>
            <person name="Li H.-S."/>
            <person name="Huang Y.-H."/>
            <person name="Pang H."/>
        </authorList>
    </citation>
    <scope>NUCLEOTIDE SEQUENCE [LARGE SCALE GENOMIC DNA]</scope>
    <source>
        <strain evidence="2">SYSU_2023b</strain>
        <tissue evidence="2">Whole body</tissue>
    </source>
</reference>
<comment type="caution">
    <text evidence="2">The sequence shown here is derived from an EMBL/GenBank/DDBJ whole genome shotgun (WGS) entry which is preliminary data.</text>
</comment>
<evidence type="ECO:0000256" key="1">
    <source>
        <dbReference type="SAM" id="MobiDB-lite"/>
    </source>
</evidence>
<organism evidence="2 3">
    <name type="scientific">Henosepilachna vigintioctopunctata</name>
    <dbReference type="NCBI Taxonomy" id="420089"/>
    <lineage>
        <taxon>Eukaryota</taxon>
        <taxon>Metazoa</taxon>
        <taxon>Ecdysozoa</taxon>
        <taxon>Arthropoda</taxon>
        <taxon>Hexapoda</taxon>
        <taxon>Insecta</taxon>
        <taxon>Pterygota</taxon>
        <taxon>Neoptera</taxon>
        <taxon>Endopterygota</taxon>
        <taxon>Coleoptera</taxon>
        <taxon>Polyphaga</taxon>
        <taxon>Cucujiformia</taxon>
        <taxon>Coccinelloidea</taxon>
        <taxon>Coccinellidae</taxon>
        <taxon>Epilachninae</taxon>
        <taxon>Epilachnini</taxon>
        <taxon>Henosepilachna</taxon>
    </lineage>
</organism>
<protein>
    <submittedName>
        <fullName evidence="2">Uncharacterized protein</fullName>
    </submittedName>
</protein>
<feature type="compositionally biased region" description="Polar residues" evidence="1">
    <location>
        <begin position="7"/>
        <end position="20"/>
    </location>
</feature>
<feature type="region of interest" description="Disordered" evidence="1">
    <location>
        <begin position="1"/>
        <end position="20"/>
    </location>
</feature>
<keyword evidence="3" id="KW-1185">Reference proteome</keyword>
<name>A0AAW1V496_9CUCU</name>
<evidence type="ECO:0000313" key="2">
    <source>
        <dbReference type="EMBL" id="KAK9889898.1"/>
    </source>
</evidence>
<sequence>MSRNLRKNPTSTSCNSVSEENLNECGDSSAPITLYHFNELMEQLNTMSSRIARIEAQQDELYTEISKCTSAINEHAKILSEHHDILDSCRKDITQLREAHSDLSKSLNNKTNKVSNFELGTNFSNTSSYQIPEVIQPVNKSHNIIVLKAAENAAEMDERSMACEIVEIIYRCTSSFVISTTRLPSKNASRSSWMKIRFSNPEIVSNILRNKTAL</sequence>
<accession>A0AAW1V496</accession>
<gene>
    <name evidence="2" type="ORF">WA026_008700</name>
</gene>